<evidence type="ECO:0000259" key="3">
    <source>
        <dbReference type="Pfam" id="PF05649"/>
    </source>
</evidence>
<gene>
    <name evidence="4" type="ORF">Ocin01_11653</name>
</gene>
<evidence type="ECO:0000256" key="2">
    <source>
        <dbReference type="ARBA" id="ARBA00007357"/>
    </source>
</evidence>
<dbReference type="EMBL" id="LJIJ01000720">
    <property type="protein sequence ID" value="ODM95025.1"/>
    <property type="molecule type" value="Genomic_DNA"/>
</dbReference>
<organism evidence="4 5">
    <name type="scientific">Orchesella cincta</name>
    <name type="common">Springtail</name>
    <name type="synonym">Podura cincta</name>
    <dbReference type="NCBI Taxonomy" id="48709"/>
    <lineage>
        <taxon>Eukaryota</taxon>
        <taxon>Metazoa</taxon>
        <taxon>Ecdysozoa</taxon>
        <taxon>Arthropoda</taxon>
        <taxon>Hexapoda</taxon>
        <taxon>Collembola</taxon>
        <taxon>Entomobryomorpha</taxon>
        <taxon>Entomobryoidea</taxon>
        <taxon>Orchesellidae</taxon>
        <taxon>Orchesellinae</taxon>
        <taxon>Orchesella</taxon>
    </lineage>
</organism>
<evidence type="ECO:0000256" key="1">
    <source>
        <dbReference type="ARBA" id="ARBA00004401"/>
    </source>
</evidence>
<dbReference type="InterPro" id="IPR008753">
    <property type="entry name" value="Peptidase_M13_N"/>
</dbReference>
<dbReference type="STRING" id="48709.A0A1D2MQI7"/>
<dbReference type="PROSITE" id="PS51885">
    <property type="entry name" value="NEPRILYSIN"/>
    <property type="match status" value="1"/>
</dbReference>
<comment type="subcellular location">
    <subcellularLocation>
        <location evidence="1">Cell membrane</location>
        <topology evidence="1">Single-pass type II membrane protein</topology>
    </subcellularLocation>
</comment>
<proteinExistence type="inferred from homology"/>
<accession>A0A1D2MQI7</accession>
<dbReference type="GO" id="GO:0004222">
    <property type="term" value="F:metalloendopeptidase activity"/>
    <property type="evidence" value="ECO:0007669"/>
    <property type="project" value="InterPro"/>
</dbReference>
<evidence type="ECO:0000313" key="5">
    <source>
        <dbReference type="Proteomes" id="UP000094527"/>
    </source>
</evidence>
<dbReference type="AlphaFoldDB" id="A0A1D2MQI7"/>
<keyword evidence="5" id="KW-1185">Reference proteome</keyword>
<protein>
    <submittedName>
        <fullName evidence="4">Endothelin-converting enzyme 1</fullName>
    </submittedName>
</protein>
<dbReference type="InterPro" id="IPR042089">
    <property type="entry name" value="Peptidase_M13_dom_2"/>
</dbReference>
<sequence length="139" mass="16153">MGVERDQAGWEMLETIRFQIEIANCFVNSSNDVVVTTMSIDEMRTRYPSVPWLEFLHKIFPSKEYLTIEEKLQVYYPYYLECFTTLVNNTDQRTIANYAGWQAVASSAEYLNEFARNLKFEREGMISGCPIDSAVARVH</sequence>
<dbReference type="GO" id="GO:0006508">
    <property type="term" value="P:proteolysis"/>
    <property type="evidence" value="ECO:0007669"/>
    <property type="project" value="InterPro"/>
</dbReference>
<evidence type="ECO:0000313" key="4">
    <source>
        <dbReference type="EMBL" id="ODM95025.1"/>
    </source>
</evidence>
<comment type="similarity">
    <text evidence="2">Belongs to the peptidase M13 family.</text>
</comment>
<feature type="domain" description="Peptidase M13 N-terminal" evidence="3">
    <location>
        <begin position="7"/>
        <end position="129"/>
    </location>
</feature>
<name>A0A1D2MQI7_ORCCI</name>
<dbReference type="SUPFAM" id="SSF55486">
    <property type="entry name" value="Metalloproteases ('zincins'), catalytic domain"/>
    <property type="match status" value="1"/>
</dbReference>
<dbReference type="Gene3D" id="1.10.1380.10">
    <property type="entry name" value="Neutral endopeptidase , domain2"/>
    <property type="match status" value="1"/>
</dbReference>
<dbReference type="InterPro" id="IPR000718">
    <property type="entry name" value="Peptidase_M13"/>
</dbReference>
<reference evidence="4 5" key="1">
    <citation type="journal article" date="2016" name="Genome Biol. Evol.">
        <title>Gene Family Evolution Reflects Adaptation to Soil Environmental Stressors in the Genome of the Collembolan Orchesella cincta.</title>
        <authorList>
            <person name="Faddeeva-Vakhrusheva A."/>
            <person name="Derks M.F."/>
            <person name="Anvar S.Y."/>
            <person name="Agamennone V."/>
            <person name="Suring W."/>
            <person name="Smit S."/>
            <person name="van Straalen N.M."/>
            <person name="Roelofs D."/>
        </authorList>
    </citation>
    <scope>NUCLEOTIDE SEQUENCE [LARGE SCALE GENOMIC DNA]</scope>
    <source>
        <tissue evidence="4">Mixed pool</tissue>
    </source>
</reference>
<dbReference type="GO" id="GO:0005886">
    <property type="term" value="C:plasma membrane"/>
    <property type="evidence" value="ECO:0007669"/>
    <property type="project" value="UniProtKB-SubCell"/>
</dbReference>
<comment type="caution">
    <text evidence="4">The sequence shown here is derived from an EMBL/GenBank/DDBJ whole genome shotgun (WGS) entry which is preliminary data.</text>
</comment>
<dbReference type="Pfam" id="PF05649">
    <property type="entry name" value="Peptidase_M13_N"/>
    <property type="match status" value="1"/>
</dbReference>
<dbReference type="Proteomes" id="UP000094527">
    <property type="component" value="Unassembled WGS sequence"/>
</dbReference>